<keyword evidence="7" id="KW-0812">Transmembrane</keyword>
<comment type="caution">
    <text evidence="9">The sequence shown here is derived from an EMBL/GenBank/DDBJ whole genome shotgun (WGS) entry which is preliminary data.</text>
</comment>
<dbReference type="Pfam" id="PF04572">
    <property type="entry name" value="Gb3_synth"/>
    <property type="match status" value="1"/>
</dbReference>
<evidence type="ECO:0000256" key="5">
    <source>
        <dbReference type="ARBA" id="ARBA00023034"/>
    </source>
</evidence>
<protein>
    <recommendedName>
        <fullName evidence="8">Alpha 1,4-glycosyltransferase domain-containing protein</fullName>
    </recommendedName>
</protein>
<evidence type="ECO:0000313" key="10">
    <source>
        <dbReference type="Proteomes" id="UP000287033"/>
    </source>
</evidence>
<feature type="domain" description="Alpha 1,4-glycosyltransferase" evidence="8">
    <location>
        <begin position="264"/>
        <end position="396"/>
    </location>
</feature>
<dbReference type="AlphaFoldDB" id="A0A401RSS3"/>
<dbReference type="Pfam" id="PF04488">
    <property type="entry name" value="Gly_transf_sug"/>
    <property type="match status" value="1"/>
</dbReference>
<organism evidence="9 10">
    <name type="scientific">Chiloscyllium punctatum</name>
    <name type="common">Brownbanded bambooshark</name>
    <name type="synonym">Hemiscyllium punctatum</name>
    <dbReference type="NCBI Taxonomy" id="137246"/>
    <lineage>
        <taxon>Eukaryota</taxon>
        <taxon>Metazoa</taxon>
        <taxon>Chordata</taxon>
        <taxon>Craniata</taxon>
        <taxon>Vertebrata</taxon>
        <taxon>Chondrichthyes</taxon>
        <taxon>Elasmobranchii</taxon>
        <taxon>Galeomorphii</taxon>
        <taxon>Galeoidea</taxon>
        <taxon>Orectolobiformes</taxon>
        <taxon>Hemiscylliidae</taxon>
        <taxon>Chiloscyllium</taxon>
    </lineage>
</organism>
<dbReference type="InterPro" id="IPR029044">
    <property type="entry name" value="Nucleotide-diphossugar_trans"/>
</dbReference>
<proteinExistence type="inferred from homology"/>
<dbReference type="OrthoDB" id="407609at2759"/>
<dbReference type="EMBL" id="BEZZ01002104">
    <property type="protein sequence ID" value="GCC21194.1"/>
    <property type="molecule type" value="Genomic_DNA"/>
</dbReference>
<keyword evidence="10" id="KW-1185">Reference proteome</keyword>
<dbReference type="InterPro" id="IPR007577">
    <property type="entry name" value="GlycoTrfase_DXD_sugar-bd_CS"/>
</dbReference>
<dbReference type="Proteomes" id="UP000287033">
    <property type="component" value="Unassembled WGS sequence"/>
</dbReference>
<evidence type="ECO:0000259" key="8">
    <source>
        <dbReference type="Pfam" id="PF04572"/>
    </source>
</evidence>
<accession>A0A401RSS3</accession>
<gene>
    <name evidence="9" type="ORF">chiPu_0019661</name>
</gene>
<dbReference type="PANTHER" id="PTHR12042:SF16">
    <property type="entry name" value="ALPHA-1,4-N-ACETYLGLUCOSAMINYLTRANSFERASE"/>
    <property type="match status" value="1"/>
</dbReference>
<dbReference type="GO" id="GO:0008375">
    <property type="term" value="F:acetylglucosaminyltransferase activity"/>
    <property type="evidence" value="ECO:0007669"/>
    <property type="project" value="TreeGrafter"/>
</dbReference>
<dbReference type="SUPFAM" id="SSF53448">
    <property type="entry name" value="Nucleotide-diphospho-sugar transferases"/>
    <property type="match status" value="1"/>
</dbReference>
<evidence type="ECO:0000256" key="7">
    <source>
        <dbReference type="SAM" id="Phobius"/>
    </source>
</evidence>
<dbReference type="GO" id="GO:0006493">
    <property type="term" value="P:protein O-linked glycosylation"/>
    <property type="evidence" value="ECO:0007669"/>
    <property type="project" value="TreeGrafter"/>
</dbReference>
<evidence type="ECO:0000313" key="9">
    <source>
        <dbReference type="EMBL" id="GCC21194.1"/>
    </source>
</evidence>
<evidence type="ECO:0000256" key="6">
    <source>
        <dbReference type="ARBA" id="ARBA00023136"/>
    </source>
</evidence>
<dbReference type="GO" id="GO:0000139">
    <property type="term" value="C:Golgi membrane"/>
    <property type="evidence" value="ECO:0007669"/>
    <property type="project" value="UniProtKB-SubCell"/>
</dbReference>
<sequence length="407" mass="46999">MASRRTNRRVHSGAQFPDSLSRRAHCLVHRLGFIRNIEKLTPVMKRCQALTLFFLTLICVIFFFTSPSIDNIFLRVNDFTIILTNYSAKITSIGQWSGQVTAENTVIVKHPQPRTEPGIMFLQTSTELNPSPLAMCSIESAARLNPNKTIYYFMKAFTGNVSAYREPEYKGIPLLSTFKNVIILPLNPKELFNNTPLAGWYVKVDPSKERHWLHVLADGCRIALLWKYGGIYLDTDIISLKPLEFRNFLCEQSSNYANNAALGFNRSHSFTKMCLRDFVDKYNGAAWGHQGPDLMTRMLKKWCGTGNLNNFRNKDCKGIMFLSNNWFYPVPYSNWGRFFQKNTWKNNNDTIEKEFSKTTGVHIWNYMIGNRKIEIKASRSLIEYFFSEYCPSTYKSLPSQKEKPAKK</sequence>
<comment type="similarity">
    <text evidence="2">Belongs to the glycosyltransferase 32 family.</text>
</comment>
<keyword evidence="4" id="KW-0808">Transferase</keyword>
<feature type="transmembrane region" description="Helical" evidence="7">
    <location>
        <begin position="49"/>
        <end position="69"/>
    </location>
</feature>
<keyword evidence="6 7" id="KW-0472">Membrane</keyword>
<dbReference type="Gene3D" id="3.90.550.20">
    <property type="match status" value="1"/>
</dbReference>
<comment type="subcellular location">
    <subcellularLocation>
        <location evidence="1">Golgi apparatus membrane</location>
        <topology evidence="1">Single-pass type II membrane protein</topology>
    </subcellularLocation>
</comment>
<dbReference type="InterPro" id="IPR007652">
    <property type="entry name" value="A1-4-GlycosylTfrase_dom"/>
</dbReference>
<dbReference type="OMA" id="VQFRSIN"/>
<evidence type="ECO:0000256" key="3">
    <source>
        <dbReference type="ARBA" id="ARBA00022676"/>
    </source>
</evidence>
<keyword evidence="5" id="KW-0333">Golgi apparatus</keyword>
<keyword evidence="3" id="KW-0328">Glycosyltransferase</keyword>
<evidence type="ECO:0000256" key="1">
    <source>
        <dbReference type="ARBA" id="ARBA00004323"/>
    </source>
</evidence>
<evidence type="ECO:0000256" key="4">
    <source>
        <dbReference type="ARBA" id="ARBA00022679"/>
    </source>
</evidence>
<keyword evidence="7" id="KW-1133">Transmembrane helix</keyword>
<dbReference type="STRING" id="137246.A0A401RSS3"/>
<dbReference type="PANTHER" id="PTHR12042">
    <property type="entry name" value="LACTOSYLCERAMIDE 4-ALPHA-GALACTOSYLTRANSFERASE ALPHA- 1,4-GALACTOSYLTRANSFERASE"/>
    <property type="match status" value="1"/>
</dbReference>
<reference evidence="9 10" key="1">
    <citation type="journal article" date="2018" name="Nat. Ecol. Evol.">
        <title>Shark genomes provide insights into elasmobranch evolution and the origin of vertebrates.</title>
        <authorList>
            <person name="Hara Y"/>
            <person name="Yamaguchi K"/>
            <person name="Onimaru K"/>
            <person name="Kadota M"/>
            <person name="Koyanagi M"/>
            <person name="Keeley SD"/>
            <person name="Tatsumi K"/>
            <person name="Tanaka K"/>
            <person name="Motone F"/>
            <person name="Kageyama Y"/>
            <person name="Nozu R"/>
            <person name="Adachi N"/>
            <person name="Nishimura O"/>
            <person name="Nakagawa R"/>
            <person name="Tanegashima C"/>
            <person name="Kiyatake I"/>
            <person name="Matsumoto R"/>
            <person name="Murakumo K"/>
            <person name="Nishida K"/>
            <person name="Terakita A"/>
            <person name="Kuratani S"/>
            <person name="Sato K"/>
            <person name="Hyodo S Kuraku.S."/>
        </authorList>
    </citation>
    <scope>NUCLEOTIDE SEQUENCE [LARGE SCALE GENOMIC DNA]</scope>
</reference>
<evidence type="ECO:0000256" key="2">
    <source>
        <dbReference type="ARBA" id="ARBA00009003"/>
    </source>
</evidence>
<name>A0A401RSS3_CHIPU</name>
<dbReference type="InterPro" id="IPR051981">
    <property type="entry name" value="Glycosyltransf_32"/>
</dbReference>